<gene>
    <name evidence="10" type="ORF">EXD82_09205</name>
</gene>
<keyword evidence="2" id="KW-0645">Protease</keyword>
<evidence type="ECO:0000313" key="11">
    <source>
        <dbReference type="Proteomes" id="UP000317863"/>
    </source>
</evidence>
<dbReference type="Pfam" id="PF00877">
    <property type="entry name" value="NLPC_P60"/>
    <property type="match status" value="1"/>
</dbReference>
<dbReference type="Proteomes" id="UP000317863">
    <property type="component" value="Unassembled WGS sequence"/>
</dbReference>
<dbReference type="PROSITE" id="PS51170">
    <property type="entry name" value="CW"/>
    <property type="match status" value="1"/>
</dbReference>
<comment type="similarity">
    <text evidence="1">Belongs to the peptidase C40 family.</text>
</comment>
<evidence type="ECO:0000256" key="5">
    <source>
        <dbReference type="ARBA" id="ARBA00022807"/>
    </source>
</evidence>
<feature type="repeat" description="Cell wall-binding" evidence="6">
    <location>
        <begin position="95"/>
        <end position="114"/>
    </location>
</feature>
<keyword evidence="3" id="KW-0677">Repeat</keyword>
<dbReference type="PROSITE" id="PS51781">
    <property type="entry name" value="SH3B"/>
    <property type="match status" value="1"/>
</dbReference>
<dbReference type="PANTHER" id="PTHR47053:SF1">
    <property type="entry name" value="MUREIN DD-ENDOPEPTIDASE MEPH-RELATED"/>
    <property type="match status" value="1"/>
</dbReference>
<comment type="caution">
    <text evidence="10">The sequence shown here is derived from an EMBL/GenBank/DDBJ whole genome shotgun (WGS) entry which is preliminary data.</text>
</comment>
<evidence type="ECO:0000256" key="3">
    <source>
        <dbReference type="ARBA" id="ARBA00022737"/>
    </source>
</evidence>
<keyword evidence="11" id="KW-1185">Reference proteome</keyword>
<dbReference type="EMBL" id="SGJB01000019">
    <property type="protein sequence ID" value="TQQ83955.1"/>
    <property type="molecule type" value="Genomic_DNA"/>
</dbReference>
<evidence type="ECO:0000256" key="4">
    <source>
        <dbReference type="ARBA" id="ARBA00022801"/>
    </source>
</evidence>
<dbReference type="Gene3D" id="3.90.1720.10">
    <property type="entry name" value="endopeptidase domain like (from Nostoc punctiforme)"/>
    <property type="match status" value="1"/>
</dbReference>
<evidence type="ECO:0000259" key="9">
    <source>
        <dbReference type="PROSITE" id="PS51935"/>
    </source>
</evidence>
<protein>
    <submittedName>
        <fullName evidence="10">Uncharacterized protein</fullName>
    </submittedName>
</protein>
<dbReference type="SUPFAM" id="SSF69360">
    <property type="entry name" value="Cell wall binding repeat"/>
    <property type="match status" value="1"/>
</dbReference>
<keyword evidence="4" id="KW-0378">Hydrolase</keyword>
<dbReference type="Gene3D" id="2.30.30.40">
    <property type="entry name" value="SH3 Domains"/>
    <property type="match status" value="1"/>
</dbReference>
<evidence type="ECO:0000256" key="6">
    <source>
        <dbReference type="PROSITE-ProRule" id="PRU00591"/>
    </source>
</evidence>
<dbReference type="Gene3D" id="2.10.270.10">
    <property type="entry name" value="Cholin Binding"/>
    <property type="match status" value="1"/>
</dbReference>
<reference evidence="10 11" key="1">
    <citation type="submission" date="2019-02" db="EMBL/GenBank/DDBJ databases">
        <title>Peptostreptococcaceae bacterium ZHW00191 nov., a new bacterium isolated from the human gut.</title>
        <authorList>
            <person name="Zhou H.-W."/>
            <person name="Chen X.-J."/>
        </authorList>
    </citation>
    <scope>NUCLEOTIDE SEQUENCE [LARGE SCALE GENOMIC DNA]</scope>
    <source>
        <strain evidence="10 11">ZHW00191</strain>
    </source>
</reference>
<dbReference type="PROSITE" id="PS51935">
    <property type="entry name" value="NLPC_P60"/>
    <property type="match status" value="1"/>
</dbReference>
<feature type="signal peptide" evidence="7">
    <location>
        <begin position="1"/>
        <end position="25"/>
    </location>
</feature>
<dbReference type="OrthoDB" id="9808890at2"/>
<name>A0A544QTD7_9FIRM</name>
<feature type="domain" description="NlpC/P60" evidence="9">
    <location>
        <begin position="202"/>
        <end position="321"/>
    </location>
</feature>
<evidence type="ECO:0000256" key="2">
    <source>
        <dbReference type="ARBA" id="ARBA00022670"/>
    </source>
</evidence>
<dbReference type="GO" id="GO:0008234">
    <property type="term" value="F:cysteine-type peptidase activity"/>
    <property type="evidence" value="ECO:0007669"/>
    <property type="project" value="UniProtKB-KW"/>
</dbReference>
<evidence type="ECO:0000256" key="7">
    <source>
        <dbReference type="SAM" id="SignalP"/>
    </source>
</evidence>
<dbReference type="RefSeq" id="WP_142536622.1">
    <property type="nucleotide sequence ID" value="NZ_SGJB01000019.1"/>
</dbReference>
<evidence type="ECO:0000256" key="1">
    <source>
        <dbReference type="ARBA" id="ARBA00007074"/>
    </source>
</evidence>
<evidence type="ECO:0000313" key="10">
    <source>
        <dbReference type="EMBL" id="TQQ83955.1"/>
    </source>
</evidence>
<dbReference type="Pfam" id="PF19127">
    <property type="entry name" value="Choline_bind_3"/>
    <property type="match status" value="1"/>
</dbReference>
<organism evidence="10 11">
    <name type="scientific">Peptacetobacter hominis</name>
    <dbReference type="NCBI Taxonomy" id="2743610"/>
    <lineage>
        <taxon>Bacteria</taxon>
        <taxon>Bacillati</taxon>
        <taxon>Bacillota</taxon>
        <taxon>Clostridia</taxon>
        <taxon>Peptostreptococcales</taxon>
        <taxon>Peptostreptococcaceae</taxon>
        <taxon>Peptacetobacter</taxon>
    </lineage>
</organism>
<dbReference type="AlphaFoldDB" id="A0A544QTD7"/>
<dbReference type="InterPro" id="IPR018337">
    <property type="entry name" value="Cell_wall/Cho-bd_repeat"/>
</dbReference>
<dbReference type="Pfam" id="PF08239">
    <property type="entry name" value="SH3_3"/>
    <property type="match status" value="1"/>
</dbReference>
<dbReference type="InterPro" id="IPR003646">
    <property type="entry name" value="SH3-like_bac-type"/>
</dbReference>
<dbReference type="GO" id="GO:0006508">
    <property type="term" value="P:proteolysis"/>
    <property type="evidence" value="ECO:0007669"/>
    <property type="project" value="UniProtKB-KW"/>
</dbReference>
<accession>A0A544QTD7</accession>
<dbReference type="Pfam" id="PF01473">
    <property type="entry name" value="Choline_bind_1"/>
    <property type="match status" value="1"/>
</dbReference>
<dbReference type="InterPro" id="IPR038765">
    <property type="entry name" value="Papain-like_cys_pep_sf"/>
</dbReference>
<dbReference type="InterPro" id="IPR051202">
    <property type="entry name" value="Peptidase_C40"/>
</dbReference>
<feature type="chain" id="PRO_5038733078" evidence="7">
    <location>
        <begin position="26"/>
        <end position="321"/>
    </location>
</feature>
<sequence length="321" mass="35551">MTKVFNKKNAAKLMAALIISGSIMASENTIKASADEVESVTTITTETTSERTATKNGFVAENGKVYYYQNGQKIKGWLELDGKKYYLLNDYSQAKNMWRTINGKTYYFGADGDMVKGCFKEIDGKIYYFYSDGSVSSLKGGKVLECDFLNVRTSASSKAEVIEKINPGEKVLVREYSNGWYNVTTESWKTGWVSADYISIPGDAISQVIDVAMDQLGKPYKWGATGPNSFDCSGLMYYSFKQGANKTIPRTSSQQSTYGTKVTKSQLKPGDLVFFGSGSRVSHVGMYIGNDQYIHSPQTGDVVKISKLSDRTMITARRILN</sequence>
<dbReference type="SUPFAM" id="SSF54001">
    <property type="entry name" value="Cysteine proteinases"/>
    <property type="match status" value="1"/>
</dbReference>
<evidence type="ECO:0000259" key="8">
    <source>
        <dbReference type="PROSITE" id="PS51781"/>
    </source>
</evidence>
<dbReference type="InterPro" id="IPR000064">
    <property type="entry name" value="NLP_P60_dom"/>
</dbReference>
<dbReference type="PANTHER" id="PTHR47053">
    <property type="entry name" value="MUREIN DD-ENDOPEPTIDASE MEPH-RELATED"/>
    <property type="match status" value="1"/>
</dbReference>
<feature type="domain" description="SH3b" evidence="8">
    <location>
        <begin position="134"/>
        <end position="202"/>
    </location>
</feature>
<keyword evidence="7" id="KW-0732">Signal</keyword>
<dbReference type="SMART" id="SM00287">
    <property type="entry name" value="SH3b"/>
    <property type="match status" value="1"/>
</dbReference>
<keyword evidence="5" id="KW-0788">Thiol protease</keyword>
<proteinExistence type="inferred from homology"/>